<dbReference type="AlphaFoldDB" id="A0AAD4BHG5"/>
<evidence type="ECO:0000313" key="2">
    <source>
        <dbReference type="EMBL" id="KAF8429401.1"/>
    </source>
</evidence>
<dbReference type="EMBL" id="WHUW01000068">
    <property type="protein sequence ID" value="KAF8429401.1"/>
    <property type="molecule type" value="Genomic_DNA"/>
</dbReference>
<dbReference type="Proteomes" id="UP001194468">
    <property type="component" value="Unassembled WGS sequence"/>
</dbReference>
<protein>
    <submittedName>
        <fullName evidence="2">Uncharacterized protein</fullName>
    </submittedName>
</protein>
<keyword evidence="3" id="KW-1185">Reference proteome</keyword>
<keyword evidence="1" id="KW-0175">Coiled coil</keyword>
<comment type="caution">
    <text evidence="2">The sequence shown here is derived from an EMBL/GenBank/DDBJ whole genome shotgun (WGS) entry which is preliminary data.</text>
</comment>
<accession>A0AAD4BHG5</accession>
<proteinExistence type="predicted"/>
<evidence type="ECO:0000313" key="3">
    <source>
        <dbReference type="Proteomes" id="UP001194468"/>
    </source>
</evidence>
<reference evidence="2" key="2">
    <citation type="journal article" date="2020" name="Nat. Commun.">
        <title>Large-scale genome sequencing of mycorrhizal fungi provides insights into the early evolution of symbiotic traits.</title>
        <authorList>
            <person name="Miyauchi S."/>
            <person name="Kiss E."/>
            <person name="Kuo A."/>
            <person name="Drula E."/>
            <person name="Kohler A."/>
            <person name="Sanchez-Garcia M."/>
            <person name="Morin E."/>
            <person name="Andreopoulos B."/>
            <person name="Barry K.W."/>
            <person name="Bonito G."/>
            <person name="Buee M."/>
            <person name="Carver A."/>
            <person name="Chen C."/>
            <person name="Cichocki N."/>
            <person name="Clum A."/>
            <person name="Culley D."/>
            <person name="Crous P.W."/>
            <person name="Fauchery L."/>
            <person name="Girlanda M."/>
            <person name="Hayes R.D."/>
            <person name="Keri Z."/>
            <person name="LaButti K."/>
            <person name="Lipzen A."/>
            <person name="Lombard V."/>
            <person name="Magnuson J."/>
            <person name="Maillard F."/>
            <person name="Murat C."/>
            <person name="Nolan M."/>
            <person name="Ohm R.A."/>
            <person name="Pangilinan J."/>
            <person name="Pereira M.F."/>
            <person name="Perotto S."/>
            <person name="Peter M."/>
            <person name="Pfister S."/>
            <person name="Riley R."/>
            <person name="Sitrit Y."/>
            <person name="Stielow J.B."/>
            <person name="Szollosi G."/>
            <person name="Zifcakova L."/>
            <person name="Stursova M."/>
            <person name="Spatafora J.W."/>
            <person name="Tedersoo L."/>
            <person name="Vaario L.M."/>
            <person name="Yamada A."/>
            <person name="Yan M."/>
            <person name="Wang P."/>
            <person name="Xu J."/>
            <person name="Bruns T."/>
            <person name="Baldrian P."/>
            <person name="Vilgalys R."/>
            <person name="Dunand C."/>
            <person name="Henrissat B."/>
            <person name="Grigoriev I.V."/>
            <person name="Hibbett D."/>
            <person name="Nagy L.G."/>
            <person name="Martin F.M."/>
        </authorList>
    </citation>
    <scope>NUCLEOTIDE SEQUENCE</scope>
    <source>
        <strain evidence="2">BED1</strain>
    </source>
</reference>
<organism evidence="2 3">
    <name type="scientific">Boletus edulis BED1</name>
    <dbReference type="NCBI Taxonomy" id="1328754"/>
    <lineage>
        <taxon>Eukaryota</taxon>
        <taxon>Fungi</taxon>
        <taxon>Dikarya</taxon>
        <taxon>Basidiomycota</taxon>
        <taxon>Agaricomycotina</taxon>
        <taxon>Agaricomycetes</taxon>
        <taxon>Agaricomycetidae</taxon>
        <taxon>Boletales</taxon>
        <taxon>Boletineae</taxon>
        <taxon>Boletaceae</taxon>
        <taxon>Boletoideae</taxon>
        <taxon>Boletus</taxon>
    </lineage>
</organism>
<sequence length="376" mass="42373">MGNKTTSWSIIPKFLSKALFVLMDRPHPPPAPYVKGVFPLTRTSFQTYNSPHEWLEALVDSDIAQVNRCLVEEVTHYKCTSGKEHEFLFLQVDLTGSSTKASILVDRSVQIQDTVAKSMLSSNTTFSSTPECPAIDSMTCAYTQSVGLKDLLSYRGIKGGYKVIQKLTYDPTVTRLLVLEFASLVQVTSSHAPSYNLYQNQCFWFTATIMEALVKLFPNVTRSPEPRKGGTYLSLNIPMANSVLQVFQEYPRGYDAVWTRVVERETRWQQTTQQAYQAVCDEAREQGRREGIEQGHNEERAAVEREHAVLIARQRELERRIEALEAQSLGLGGNQHETKSSVDGYVLAVKTRREAGNRFDLISVKPPISSEVTHQT</sequence>
<name>A0AAD4BHG5_BOLED</name>
<gene>
    <name evidence="2" type="ORF">L210DRAFT_3652151</name>
</gene>
<evidence type="ECO:0000256" key="1">
    <source>
        <dbReference type="SAM" id="Coils"/>
    </source>
</evidence>
<feature type="coiled-coil region" evidence="1">
    <location>
        <begin position="300"/>
        <end position="327"/>
    </location>
</feature>
<reference evidence="2" key="1">
    <citation type="submission" date="2019-10" db="EMBL/GenBank/DDBJ databases">
        <authorList>
            <consortium name="DOE Joint Genome Institute"/>
            <person name="Kuo A."/>
            <person name="Miyauchi S."/>
            <person name="Kiss E."/>
            <person name="Drula E."/>
            <person name="Kohler A."/>
            <person name="Sanchez-Garcia M."/>
            <person name="Andreopoulos B."/>
            <person name="Barry K.W."/>
            <person name="Bonito G."/>
            <person name="Buee M."/>
            <person name="Carver A."/>
            <person name="Chen C."/>
            <person name="Cichocki N."/>
            <person name="Clum A."/>
            <person name="Culley D."/>
            <person name="Crous P.W."/>
            <person name="Fauchery L."/>
            <person name="Girlanda M."/>
            <person name="Hayes R."/>
            <person name="Keri Z."/>
            <person name="LaButti K."/>
            <person name="Lipzen A."/>
            <person name="Lombard V."/>
            <person name="Magnuson J."/>
            <person name="Maillard F."/>
            <person name="Morin E."/>
            <person name="Murat C."/>
            <person name="Nolan M."/>
            <person name="Ohm R."/>
            <person name="Pangilinan J."/>
            <person name="Pereira M."/>
            <person name="Perotto S."/>
            <person name="Peter M."/>
            <person name="Riley R."/>
            <person name="Sitrit Y."/>
            <person name="Stielow B."/>
            <person name="Szollosi G."/>
            <person name="Zifcakova L."/>
            <person name="Stursova M."/>
            <person name="Spatafora J.W."/>
            <person name="Tedersoo L."/>
            <person name="Vaario L.-M."/>
            <person name="Yamada A."/>
            <person name="Yan M."/>
            <person name="Wang P."/>
            <person name="Xu J."/>
            <person name="Bruns T."/>
            <person name="Baldrian P."/>
            <person name="Vilgalys R."/>
            <person name="Henrissat B."/>
            <person name="Grigoriev I.V."/>
            <person name="Hibbett D."/>
            <person name="Nagy L.G."/>
            <person name="Martin F.M."/>
        </authorList>
    </citation>
    <scope>NUCLEOTIDE SEQUENCE</scope>
    <source>
        <strain evidence="2">BED1</strain>
    </source>
</reference>